<dbReference type="InterPro" id="IPR011990">
    <property type="entry name" value="TPR-like_helical_dom_sf"/>
</dbReference>
<organism evidence="3 4">
    <name type="scientific">Microbacter margulisiae</name>
    <dbReference type="NCBI Taxonomy" id="1350067"/>
    <lineage>
        <taxon>Bacteria</taxon>
        <taxon>Pseudomonadati</taxon>
        <taxon>Bacteroidota</taxon>
        <taxon>Bacteroidia</taxon>
        <taxon>Bacteroidales</taxon>
        <taxon>Porphyromonadaceae</taxon>
        <taxon>Microbacter</taxon>
    </lineage>
</organism>
<evidence type="ECO:0000313" key="4">
    <source>
        <dbReference type="Proteomes" id="UP000544222"/>
    </source>
</evidence>
<dbReference type="EMBL" id="JACHYB010000002">
    <property type="protein sequence ID" value="MBB3188346.1"/>
    <property type="molecule type" value="Genomic_DNA"/>
</dbReference>
<sequence length="543" mass="62724">MRRFLSFLLPVLLLTACGHTPPQDKVLLAKADSLMDAYPESALITLRHIRNLRQLSSSDHAWYALLMSQALDKCNIEVQSDSLIRIATHYYRVNDPVRAGYAWFYMARVDENRGNSEGQAAALLKAQTYATQSCNNKLLGFVYGDKAKMYQDQNQVDSMLHYNLLAYSNLKKAGDQRNSIVSLLVIGYSYYLAKQYQSALSYYNLALKECSTKEPFLISSIHRQQCLTYYCLKKYHQALHFARLSTSSSDIYNYSKMIDLAMVFNKLNQLDSAGFYLRKCENPHEMASEYYQTLINIGAKQKQWNAVIYYTDRLVTAKDSLYKHSLSESFAGVEKKYHYKNVISQNKSLIIKNQQSHIAILFLLLIISIGGIVFSLFRNKQNEKMLEQQRLLTSKEKELALHAEERVATLQKQINAQQNALKALSKLRRKMRESAKVRFPEDRMSTHLLDDTDQETIDQIIKDVVENVDLLYNNISKRLMDFFPDLLENEILICCFLLAGFDNVTIYTTLHLQPGSYNVKRTNLRKKLHLDHEAELTDFLAKF</sequence>
<keyword evidence="1" id="KW-0175">Coiled coil</keyword>
<dbReference type="SUPFAM" id="SSF48452">
    <property type="entry name" value="TPR-like"/>
    <property type="match status" value="1"/>
</dbReference>
<comment type="caution">
    <text evidence="3">The sequence shown here is derived from an EMBL/GenBank/DDBJ whole genome shotgun (WGS) entry which is preliminary data.</text>
</comment>
<keyword evidence="2" id="KW-1133">Transmembrane helix</keyword>
<reference evidence="3 4" key="1">
    <citation type="submission" date="2020-08" db="EMBL/GenBank/DDBJ databases">
        <title>Genomic Encyclopedia of Type Strains, Phase IV (KMG-IV): sequencing the most valuable type-strain genomes for metagenomic binning, comparative biology and taxonomic classification.</title>
        <authorList>
            <person name="Goeker M."/>
        </authorList>
    </citation>
    <scope>NUCLEOTIDE SEQUENCE [LARGE SCALE GENOMIC DNA]</scope>
    <source>
        <strain evidence="3 4">DSM 27471</strain>
    </source>
</reference>
<accession>A0A7W5H3D1</accession>
<dbReference type="RefSeq" id="WP_183414101.1">
    <property type="nucleotide sequence ID" value="NZ_JACHYB010000002.1"/>
</dbReference>
<dbReference type="Proteomes" id="UP000544222">
    <property type="component" value="Unassembled WGS sequence"/>
</dbReference>
<feature type="coiled-coil region" evidence="1">
    <location>
        <begin position="400"/>
        <end position="434"/>
    </location>
</feature>
<dbReference type="PROSITE" id="PS51257">
    <property type="entry name" value="PROKAR_LIPOPROTEIN"/>
    <property type="match status" value="1"/>
</dbReference>
<evidence type="ECO:0000256" key="1">
    <source>
        <dbReference type="SAM" id="Coils"/>
    </source>
</evidence>
<gene>
    <name evidence="3" type="ORF">FHX64_002544</name>
</gene>
<protein>
    <submittedName>
        <fullName evidence="3">Tetratricopeptide (TPR) repeat protein</fullName>
    </submittedName>
</protein>
<evidence type="ECO:0000256" key="2">
    <source>
        <dbReference type="SAM" id="Phobius"/>
    </source>
</evidence>
<feature type="transmembrane region" description="Helical" evidence="2">
    <location>
        <begin position="358"/>
        <end position="377"/>
    </location>
</feature>
<keyword evidence="4" id="KW-1185">Reference proteome</keyword>
<proteinExistence type="predicted"/>
<keyword evidence="2" id="KW-0812">Transmembrane</keyword>
<keyword evidence="2" id="KW-0472">Membrane</keyword>
<evidence type="ECO:0000313" key="3">
    <source>
        <dbReference type="EMBL" id="MBB3188346.1"/>
    </source>
</evidence>
<dbReference type="Gene3D" id="1.25.40.10">
    <property type="entry name" value="Tetratricopeptide repeat domain"/>
    <property type="match status" value="1"/>
</dbReference>
<name>A0A7W5H3D1_9PORP</name>
<dbReference type="AlphaFoldDB" id="A0A7W5H3D1"/>